<evidence type="ECO:0000256" key="2">
    <source>
        <dbReference type="ARBA" id="ARBA00022679"/>
    </source>
</evidence>
<sequence length="309" mass="35875">MTSEHFPTPTPAELFKIASFNEQKGVWFPPLVQENSLKRLETFEIREEDLILATYPKCGTHWMMEVLELMKHDGNVDKIERVKNQDLVGCIEFAHPPDFQRTVSEALENEPSPRFFSSHLPCHLLPPQVWSKKPKIVYLTRNPKDAALSFFRFFNSASGDPATHTSWDDFYDKFVSEKAMFGNWFDHTLGYWNHRNDDHVIFITFEEMKKDLRSVIRRLQAFLGLTITPEGMERILEHASLEGMKKTYAKIEKEHELGRLLTRAGGIMPFLQKGHVGGWKTIFTVAQSERMDKMLEEKLKGTGLEAHYK</sequence>
<evidence type="ECO:0000259" key="3">
    <source>
        <dbReference type="Pfam" id="PF00685"/>
    </source>
</evidence>
<dbReference type="EMBL" id="JAIZAY010000017">
    <property type="protein sequence ID" value="KAJ8025548.1"/>
    <property type="molecule type" value="Genomic_DNA"/>
</dbReference>
<protein>
    <submittedName>
        <fullName evidence="4">Sulfotransferase 1C2A</fullName>
    </submittedName>
</protein>
<dbReference type="PANTHER" id="PTHR11783">
    <property type="entry name" value="SULFOTRANSFERASE SULT"/>
    <property type="match status" value="1"/>
</dbReference>
<keyword evidence="2" id="KW-0808">Transferase</keyword>
<evidence type="ECO:0000256" key="1">
    <source>
        <dbReference type="ARBA" id="ARBA00005771"/>
    </source>
</evidence>
<dbReference type="SUPFAM" id="SSF52540">
    <property type="entry name" value="P-loop containing nucleoside triphosphate hydrolases"/>
    <property type="match status" value="1"/>
</dbReference>
<gene>
    <name evidence="4" type="ORF">HOLleu_33135</name>
</gene>
<proteinExistence type="inferred from homology"/>
<dbReference type="InterPro" id="IPR000863">
    <property type="entry name" value="Sulfotransferase_dom"/>
</dbReference>
<evidence type="ECO:0000313" key="4">
    <source>
        <dbReference type="EMBL" id="KAJ8025548.1"/>
    </source>
</evidence>
<evidence type="ECO:0000313" key="5">
    <source>
        <dbReference type="Proteomes" id="UP001152320"/>
    </source>
</evidence>
<organism evidence="4 5">
    <name type="scientific">Holothuria leucospilota</name>
    <name type="common">Black long sea cucumber</name>
    <name type="synonym">Mertensiothuria leucospilota</name>
    <dbReference type="NCBI Taxonomy" id="206669"/>
    <lineage>
        <taxon>Eukaryota</taxon>
        <taxon>Metazoa</taxon>
        <taxon>Echinodermata</taxon>
        <taxon>Eleutherozoa</taxon>
        <taxon>Echinozoa</taxon>
        <taxon>Holothuroidea</taxon>
        <taxon>Aspidochirotacea</taxon>
        <taxon>Aspidochirotida</taxon>
        <taxon>Holothuriidae</taxon>
        <taxon>Holothuria</taxon>
    </lineage>
</organism>
<feature type="domain" description="Sulfotransferase" evidence="3">
    <location>
        <begin position="48"/>
        <end position="303"/>
    </location>
</feature>
<dbReference type="Gene3D" id="3.40.50.300">
    <property type="entry name" value="P-loop containing nucleotide triphosphate hydrolases"/>
    <property type="match status" value="1"/>
</dbReference>
<comment type="caution">
    <text evidence="4">The sequence shown here is derived from an EMBL/GenBank/DDBJ whole genome shotgun (WGS) entry which is preliminary data.</text>
</comment>
<reference evidence="4" key="1">
    <citation type="submission" date="2021-10" db="EMBL/GenBank/DDBJ databases">
        <title>Tropical sea cucumber genome reveals ecological adaptation and Cuvierian tubules defense mechanism.</title>
        <authorList>
            <person name="Chen T."/>
        </authorList>
    </citation>
    <scope>NUCLEOTIDE SEQUENCE</scope>
    <source>
        <strain evidence="4">Nanhai2018</strain>
        <tissue evidence="4">Muscle</tissue>
    </source>
</reference>
<dbReference type="AlphaFoldDB" id="A0A9Q1BH25"/>
<name>A0A9Q1BH25_HOLLE</name>
<comment type="similarity">
    <text evidence="1">Belongs to the sulfotransferase 1 family.</text>
</comment>
<accession>A0A9Q1BH25</accession>
<keyword evidence="5" id="KW-1185">Reference proteome</keyword>
<dbReference type="OrthoDB" id="205623at2759"/>
<dbReference type="GO" id="GO:0008146">
    <property type="term" value="F:sulfotransferase activity"/>
    <property type="evidence" value="ECO:0007669"/>
    <property type="project" value="InterPro"/>
</dbReference>
<dbReference type="InterPro" id="IPR027417">
    <property type="entry name" value="P-loop_NTPase"/>
</dbReference>
<dbReference type="Pfam" id="PF00685">
    <property type="entry name" value="Sulfotransfer_1"/>
    <property type="match status" value="1"/>
</dbReference>
<dbReference type="Proteomes" id="UP001152320">
    <property type="component" value="Chromosome 17"/>
</dbReference>